<dbReference type="InterPro" id="IPR001138">
    <property type="entry name" value="Zn2Cys6_DnaBD"/>
</dbReference>
<evidence type="ECO:0000256" key="5">
    <source>
        <dbReference type="ARBA" id="ARBA00023242"/>
    </source>
</evidence>
<feature type="domain" description="Zn(2)-C6 fungal-type" evidence="6">
    <location>
        <begin position="20"/>
        <end position="51"/>
    </location>
</feature>
<comment type="subcellular location">
    <subcellularLocation>
        <location evidence="1">Nucleus</location>
    </subcellularLocation>
</comment>
<evidence type="ECO:0000313" key="7">
    <source>
        <dbReference type="EMBL" id="KAA8645412.1"/>
    </source>
</evidence>
<dbReference type="GO" id="GO:0003677">
    <property type="term" value="F:DNA binding"/>
    <property type="evidence" value="ECO:0007669"/>
    <property type="project" value="UniProtKB-KW"/>
</dbReference>
<dbReference type="GO" id="GO:0008270">
    <property type="term" value="F:zinc ion binding"/>
    <property type="evidence" value="ECO:0007669"/>
    <property type="project" value="InterPro"/>
</dbReference>
<organism evidence="7 8">
    <name type="scientific">Aspergillus tanneri</name>
    <dbReference type="NCBI Taxonomy" id="1220188"/>
    <lineage>
        <taxon>Eukaryota</taxon>
        <taxon>Fungi</taxon>
        <taxon>Dikarya</taxon>
        <taxon>Ascomycota</taxon>
        <taxon>Pezizomycotina</taxon>
        <taxon>Eurotiomycetes</taxon>
        <taxon>Eurotiomycetidae</taxon>
        <taxon>Eurotiales</taxon>
        <taxon>Aspergillaceae</taxon>
        <taxon>Aspergillus</taxon>
        <taxon>Aspergillus subgen. Circumdati</taxon>
    </lineage>
</organism>
<dbReference type="Pfam" id="PF00172">
    <property type="entry name" value="Zn_clus"/>
    <property type="match status" value="1"/>
</dbReference>
<dbReference type="SMART" id="SM00066">
    <property type="entry name" value="GAL4"/>
    <property type="match status" value="1"/>
</dbReference>
<dbReference type="SUPFAM" id="SSF57701">
    <property type="entry name" value="Zn2/Cys6 DNA-binding domain"/>
    <property type="match status" value="1"/>
</dbReference>
<dbReference type="GO" id="GO:0000981">
    <property type="term" value="F:DNA-binding transcription factor activity, RNA polymerase II-specific"/>
    <property type="evidence" value="ECO:0007669"/>
    <property type="project" value="InterPro"/>
</dbReference>
<name>A0A5M9MEK0_9EURO</name>
<dbReference type="VEuPathDB" id="FungiDB:EYZ11_012050"/>
<evidence type="ECO:0000259" key="6">
    <source>
        <dbReference type="PROSITE" id="PS50048"/>
    </source>
</evidence>
<dbReference type="PANTHER" id="PTHR37534">
    <property type="entry name" value="TRANSCRIPTIONAL ACTIVATOR PROTEIN UGA3"/>
    <property type="match status" value="1"/>
</dbReference>
<dbReference type="EMBL" id="QUQM01000007">
    <property type="protein sequence ID" value="KAA8645412.1"/>
    <property type="molecule type" value="Genomic_DNA"/>
</dbReference>
<dbReference type="Pfam" id="PF11951">
    <property type="entry name" value="Fungal_trans_2"/>
    <property type="match status" value="1"/>
</dbReference>
<dbReference type="InterPro" id="IPR036864">
    <property type="entry name" value="Zn2-C6_fun-type_DNA-bd_sf"/>
</dbReference>
<comment type="caution">
    <text evidence="7">The sequence shown here is derived from an EMBL/GenBank/DDBJ whole genome shotgun (WGS) entry which is preliminary data.</text>
</comment>
<dbReference type="CDD" id="cd00067">
    <property type="entry name" value="GAL4"/>
    <property type="match status" value="1"/>
</dbReference>
<dbReference type="VEuPathDB" id="FungiDB:EYZ11_006291"/>
<dbReference type="RefSeq" id="XP_033424773.1">
    <property type="nucleotide sequence ID" value="XM_033571458.1"/>
</dbReference>
<reference evidence="7 8" key="1">
    <citation type="submission" date="2019-08" db="EMBL/GenBank/DDBJ databases">
        <title>The genome sequence of a newly discovered highly antifungal drug resistant Aspergillus species, Aspergillus tanneri NIH 1004.</title>
        <authorList>
            <person name="Mounaud S."/>
            <person name="Singh I."/>
            <person name="Joardar V."/>
            <person name="Pakala S."/>
            <person name="Pakala S."/>
            <person name="Venepally P."/>
            <person name="Chung J.K."/>
            <person name="Losada L."/>
            <person name="Nierman W.C."/>
        </authorList>
    </citation>
    <scope>NUCLEOTIDE SEQUENCE [LARGE SCALE GENOMIC DNA]</scope>
    <source>
        <strain evidence="7 8">NIH1004</strain>
    </source>
</reference>
<gene>
    <name evidence="7" type="ORF">ATNIH1004_006831</name>
</gene>
<dbReference type="InterPro" id="IPR021858">
    <property type="entry name" value="Fun_TF"/>
</dbReference>
<dbReference type="Proteomes" id="UP000324241">
    <property type="component" value="Unassembled WGS sequence"/>
</dbReference>
<sequence length="619" mass="69516">MPPTSQNVKKRKSSKHDRTGCLTCRYRRKKCTENTFPACGACIRLNLECVRETRRQVVPSTNTFVDRTGSELDVTSISHAHMLDTFHYDWLPGTQNIETSSRRRYAMKYYIKVLAELLTVSRKYNSFLSEFLPMAMESPALAGAMVAWASGHLSGMDGCYRVTALEARSTALCELVKAISSAPDNIPSHETNAATCLVLLTSEVCLGNHTEWYNHLVGAKNIILAARVQTGTGKGMISGPDAFKGSPEGRWVLRNFAYHDILGSVTLGTKPLLRGTYLHDITDVIDTYLGVASEILMFISEISHLDPISIIGGDILLERGTNLEPFEIEWRLKSWRCHSSINPALTGLAYAYRSAALIYLYRRMRSFVRLYICSTLQDMLLDLDSKIRSEVSNTLRHLAKIPLHEISESALLFPLFLAGGEAIGETEVDVVRFRLRLMLEKRNFQNISRALGVLEEVWNRRAEQNSQFSGVELDTAEVAPARFIYDRQACFAENITTKSSNIELSNALDTEDPPRWRFSKNGTYPAEIWIPDSTSRDRRSDLDEVKSEGLIITYYPCVVTDSKELSFRVRLNPPPDSIPGYALTPVKIFSACPMAYDYGQHIPQTVHRLPAPVIQPVAL</sequence>
<keyword evidence="2" id="KW-0805">Transcription regulation</keyword>
<evidence type="ECO:0000256" key="4">
    <source>
        <dbReference type="ARBA" id="ARBA00023163"/>
    </source>
</evidence>
<keyword evidence="4" id="KW-0804">Transcription</keyword>
<evidence type="ECO:0000256" key="3">
    <source>
        <dbReference type="ARBA" id="ARBA00023125"/>
    </source>
</evidence>
<dbReference type="PROSITE" id="PS00463">
    <property type="entry name" value="ZN2_CY6_FUNGAL_1"/>
    <property type="match status" value="1"/>
</dbReference>
<dbReference type="GO" id="GO:0005634">
    <property type="term" value="C:nucleus"/>
    <property type="evidence" value="ECO:0007669"/>
    <property type="project" value="UniProtKB-SubCell"/>
</dbReference>
<evidence type="ECO:0000256" key="2">
    <source>
        <dbReference type="ARBA" id="ARBA00023015"/>
    </source>
</evidence>
<accession>A0A5M9MEK0</accession>
<dbReference type="OrthoDB" id="3509362at2759"/>
<evidence type="ECO:0000313" key="8">
    <source>
        <dbReference type="Proteomes" id="UP000324241"/>
    </source>
</evidence>
<evidence type="ECO:0000256" key="1">
    <source>
        <dbReference type="ARBA" id="ARBA00004123"/>
    </source>
</evidence>
<keyword evidence="5" id="KW-0539">Nucleus</keyword>
<dbReference type="GO" id="GO:0009893">
    <property type="term" value="P:positive regulation of metabolic process"/>
    <property type="evidence" value="ECO:0007669"/>
    <property type="project" value="UniProtKB-ARBA"/>
</dbReference>
<dbReference type="AlphaFoldDB" id="A0A5M9MEK0"/>
<dbReference type="Gene3D" id="4.10.240.10">
    <property type="entry name" value="Zn(2)-C6 fungal-type DNA-binding domain"/>
    <property type="match status" value="1"/>
</dbReference>
<dbReference type="PANTHER" id="PTHR37534:SF46">
    <property type="entry name" value="ZN(II)2CYS6 TRANSCRIPTION FACTOR (EUROFUNG)"/>
    <property type="match status" value="1"/>
</dbReference>
<dbReference type="GeneID" id="54329533"/>
<protein>
    <recommendedName>
        <fullName evidence="6">Zn(2)-C6 fungal-type domain-containing protein</fullName>
    </recommendedName>
</protein>
<dbReference type="PROSITE" id="PS50048">
    <property type="entry name" value="ZN2_CY6_FUNGAL_2"/>
    <property type="match status" value="1"/>
</dbReference>
<proteinExistence type="predicted"/>
<keyword evidence="3" id="KW-0238">DNA-binding</keyword>